<reference evidence="3" key="1">
    <citation type="journal article" date="2019" name="Int. J. Syst. Evol. Microbiol.">
        <title>The Global Catalogue of Microorganisms (GCM) 10K type strain sequencing project: providing services to taxonomists for standard genome sequencing and annotation.</title>
        <authorList>
            <consortium name="The Broad Institute Genomics Platform"/>
            <consortium name="The Broad Institute Genome Sequencing Center for Infectious Disease"/>
            <person name="Wu L."/>
            <person name="Ma J."/>
        </authorList>
    </citation>
    <scope>NUCLEOTIDE SEQUENCE [LARGE SCALE GENOMIC DNA]</scope>
    <source>
        <strain evidence="3">JCM 17687</strain>
    </source>
</reference>
<protein>
    <submittedName>
        <fullName evidence="2">Uncharacterized protein</fullName>
    </submittedName>
</protein>
<evidence type="ECO:0000313" key="3">
    <source>
        <dbReference type="Proteomes" id="UP001500427"/>
    </source>
</evidence>
<evidence type="ECO:0000256" key="1">
    <source>
        <dbReference type="SAM" id="MobiDB-lite"/>
    </source>
</evidence>
<dbReference type="Proteomes" id="UP001500427">
    <property type="component" value="Unassembled WGS sequence"/>
</dbReference>
<feature type="region of interest" description="Disordered" evidence="1">
    <location>
        <begin position="1"/>
        <end position="58"/>
    </location>
</feature>
<gene>
    <name evidence="2" type="ORF">GCM10023258_14420</name>
</gene>
<keyword evidence="3" id="KW-1185">Reference proteome</keyword>
<sequence>MQQDVDEVGQHGDPDHEQEDGGEHASFLGSAARPEGGVDRALTPLDAILTGPPLESEA</sequence>
<name>A0ABP9JA71_9MICO</name>
<organism evidence="2 3">
    <name type="scientific">Terrabacter aeriphilus</name>
    <dbReference type="NCBI Taxonomy" id="515662"/>
    <lineage>
        <taxon>Bacteria</taxon>
        <taxon>Bacillati</taxon>
        <taxon>Actinomycetota</taxon>
        <taxon>Actinomycetes</taxon>
        <taxon>Micrococcales</taxon>
        <taxon>Intrasporangiaceae</taxon>
        <taxon>Terrabacter</taxon>
    </lineage>
</organism>
<feature type="compositionally biased region" description="Basic and acidic residues" evidence="1">
    <location>
        <begin position="8"/>
        <end position="23"/>
    </location>
</feature>
<evidence type="ECO:0000313" key="2">
    <source>
        <dbReference type="EMBL" id="GAA5023266.1"/>
    </source>
</evidence>
<accession>A0ABP9JA71</accession>
<comment type="caution">
    <text evidence="2">The sequence shown here is derived from an EMBL/GenBank/DDBJ whole genome shotgun (WGS) entry which is preliminary data.</text>
</comment>
<dbReference type="EMBL" id="BAABIW010000010">
    <property type="protein sequence ID" value="GAA5023266.1"/>
    <property type="molecule type" value="Genomic_DNA"/>
</dbReference>
<proteinExistence type="predicted"/>